<accession>A0A6P8I0T5</accession>
<proteinExistence type="predicted"/>
<dbReference type="OrthoDB" id="10415039at2759"/>
<keyword evidence="1" id="KW-1185">Reference proteome</keyword>
<dbReference type="InParanoid" id="A0A6P8I0T5"/>
<dbReference type="GeneID" id="116297281"/>
<evidence type="ECO:0000313" key="1">
    <source>
        <dbReference type="Proteomes" id="UP000515163"/>
    </source>
</evidence>
<evidence type="ECO:0000313" key="2">
    <source>
        <dbReference type="RefSeq" id="XP_031561343.1"/>
    </source>
</evidence>
<reference evidence="2" key="1">
    <citation type="submission" date="2025-08" db="UniProtKB">
        <authorList>
            <consortium name="RefSeq"/>
        </authorList>
    </citation>
    <scope>IDENTIFICATION</scope>
</reference>
<name>A0A6P8I0T5_ACTTE</name>
<gene>
    <name evidence="2" type="primary">LOC116297281</name>
</gene>
<dbReference type="RefSeq" id="XP_031561343.1">
    <property type="nucleotide sequence ID" value="XM_031705483.1"/>
</dbReference>
<dbReference type="Proteomes" id="UP000515163">
    <property type="component" value="Unplaced"/>
</dbReference>
<dbReference type="AlphaFoldDB" id="A0A6P8I0T5"/>
<organism evidence="1 2">
    <name type="scientific">Actinia tenebrosa</name>
    <name type="common">Australian red waratah sea anemone</name>
    <dbReference type="NCBI Taxonomy" id="6105"/>
    <lineage>
        <taxon>Eukaryota</taxon>
        <taxon>Metazoa</taxon>
        <taxon>Cnidaria</taxon>
        <taxon>Anthozoa</taxon>
        <taxon>Hexacorallia</taxon>
        <taxon>Actiniaria</taxon>
        <taxon>Actiniidae</taxon>
        <taxon>Actinia</taxon>
    </lineage>
</organism>
<dbReference type="KEGG" id="aten:116297281"/>
<feature type="non-terminal residue" evidence="2">
    <location>
        <position position="130"/>
    </location>
</feature>
<sequence>MALHFRFIRKYKSEPQFLEEGKLYFMKILFKQGWGIELMDIAIELPNGVTEAPMSPDHLRRDVTSIDLPGKDCVKVGDPLYPDYKNCIDFTQKDKLDGVKMVLKELQSNIANTSNQSTPKILKNTMQTAA</sequence>
<protein>
    <submittedName>
        <fullName evidence="2">Uncharacterized protein LOC116297281</fullName>
    </submittedName>
</protein>